<feature type="region of interest" description="Disordered" evidence="1">
    <location>
        <begin position="385"/>
        <end position="407"/>
    </location>
</feature>
<dbReference type="Proteomes" id="UP000031575">
    <property type="component" value="Unassembled WGS sequence"/>
</dbReference>
<dbReference type="RefSeq" id="XP_040615749.1">
    <property type="nucleotide sequence ID" value="XM_040763330.1"/>
</dbReference>
<proteinExistence type="predicted"/>
<name>A0A0C2ENP6_9PEZI</name>
<dbReference type="VEuPathDB" id="FungiDB:SPBR_05053"/>
<keyword evidence="3" id="KW-1185">Reference proteome</keyword>
<evidence type="ECO:0000313" key="3">
    <source>
        <dbReference type="Proteomes" id="UP000031575"/>
    </source>
</evidence>
<dbReference type="GeneID" id="63678251"/>
<reference evidence="2 3" key="1">
    <citation type="journal article" date="2014" name="BMC Genomics">
        <title>Comparative genomics of the major fungal agents of human and animal Sporotrichosis: Sporothrix schenckii and Sporothrix brasiliensis.</title>
        <authorList>
            <person name="Teixeira M.M."/>
            <person name="de Almeida L.G."/>
            <person name="Kubitschek-Barreira P."/>
            <person name="Alves F.L."/>
            <person name="Kioshima E.S."/>
            <person name="Abadio A.K."/>
            <person name="Fernandes L."/>
            <person name="Derengowski L.S."/>
            <person name="Ferreira K.S."/>
            <person name="Souza R.C."/>
            <person name="Ruiz J.C."/>
            <person name="de Andrade N.C."/>
            <person name="Paes H.C."/>
            <person name="Nicola A.M."/>
            <person name="Albuquerque P."/>
            <person name="Gerber A.L."/>
            <person name="Martins V.P."/>
            <person name="Peconick L.D."/>
            <person name="Neto A.V."/>
            <person name="Chaucanez C.B."/>
            <person name="Silva P.A."/>
            <person name="Cunha O.L."/>
            <person name="de Oliveira F.F."/>
            <person name="dos Santos T.C."/>
            <person name="Barros A.L."/>
            <person name="Soares M.A."/>
            <person name="de Oliveira L.M."/>
            <person name="Marini M.M."/>
            <person name="Villalobos-Duno H."/>
            <person name="Cunha M.M."/>
            <person name="de Hoog S."/>
            <person name="da Silveira J.F."/>
            <person name="Henrissat B."/>
            <person name="Nino-Vega G.A."/>
            <person name="Cisalpino P.S."/>
            <person name="Mora-Montes H.M."/>
            <person name="Almeida S.R."/>
            <person name="Stajich J.E."/>
            <person name="Lopes-Bezerra L.M."/>
            <person name="Vasconcelos A.T."/>
            <person name="Felipe M.S."/>
        </authorList>
    </citation>
    <scope>NUCLEOTIDE SEQUENCE [LARGE SCALE GENOMIC DNA]</scope>
    <source>
        <strain evidence="2 3">5110</strain>
    </source>
</reference>
<evidence type="ECO:0000256" key="1">
    <source>
        <dbReference type="SAM" id="MobiDB-lite"/>
    </source>
</evidence>
<dbReference type="EMBL" id="AWTV01000010">
    <property type="protein sequence ID" value="KIH87739.1"/>
    <property type="molecule type" value="Genomic_DNA"/>
</dbReference>
<dbReference type="AlphaFoldDB" id="A0A0C2ENP6"/>
<feature type="region of interest" description="Disordered" evidence="1">
    <location>
        <begin position="1"/>
        <end position="75"/>
    </location>
</feature>
<protein>
    <submittedName>
        <fullName evidence="2">Uncharacterized protein</fullName>
    </submittedName>
</protein>
<comment type="caution">
    <text evidence="2">The sequence shown here is derived from an EMBL/GenBank/DDBJ whole genome shotgun (WGS) entry which is preliminary data.</text>
</comment>
<organism evidence="2 3">
    <name type="scientific">Sporothrix brasiliensis 5110</name>
    <dbReference type="NCBI Taxonomy" id="1398154"/>
    <lineage>
        <taxon>Eukaryota</taxon>
        <taxon>Fungi</taxon>
        <taxon>Dikarya</taxon>
        <taxon>Ascomycota</taxon>
        <taxon>Pezizomycotina</taxon>
        <taxon>Sordariomycetes</taxon>
        <taxon>Sordariomycetidae</taxon>
        <taxon>Ophiostomatales</taxon>
        <taxon>Ophiostomataceae</taxon>
        <taxon>Sporothrix</taxon>
    </lineage>
</organism>
<dbReference type="HOGENOM" id="CLU_692935_0_0_1"/>
<sequence length="407" mass="43111">MGAPPAESAYARPPEEEEETLPQYSERPEPRSEPDAVAGPSRLPAYEPASSPPRTATGKTAPPASLPSMLDVGDGTSHRFAPDDVLPPAVFVLDGAVMYSATDPQRTPVYTLGAPLTAAVPQRPGPSFSLALPPPTHNAFSRMEPKASDPAQRKPRHIYNLRHGAQLGGPPLDVFGAAADYCCLQPTAGPTRRLGLLGFVAGAAPSALAVMPSWSAPSLAALAAADTWTALPFRYDDIDYDIDNDGATSAAIRPPSPYTTPGGVALWEARRTKGQGAAACRAKWVEAYVAQDARDGRFRYDKDNKYYKGHDAKHAATDPKDPASVALEYGGGGGDGDGDGDGALPRLVITTALTRQHRDALVALWCLRQWALLATRPSRAVQIMPAPAPPAQEKRSTGLWSKLKGSR</sequence>
<evidence type="ECO:0000313" key="2">
    <source>
        <dbReference type="EMBL" id="KIH87739.1"/>
    </source>
</evidence>
<dbReference type="OrthoDB" id="5207784at2759"/>
<gene>
    <name evidence="2" type="ORF">SPBR_05053</name>
</gene>
<accession>A0A0C2ENP6</accession>